<comment type="caution">
    <text evidence="1">The sequence shown here is derived from an EMBL/GenBank/DDBJ whole genome shotgun (WGS) entry which is preliminary data.</text>
</comment>
<dbReference type="Proteomes" id="UP000789920">
    <property type="component" value="Unassembled WGS sequence"/>
</dbReference>
<name>A0ACA9NWY9_9GLOM</name>
<proteinExistence type="predicted"/>
<sequence>MIVIPYFPKIISIFIICSITLVESLNCPLTPNPHESLQTFIIQLSSTASRDVINNHYAMLISCFNKIISNDFTIQSSNPSIIKDVSFGSFICYIGKFGPSDAARLARLPEVANVERNIKFNINSMRTPTTETSTIPNNLDRIDQPSLPLDGIYNFPSSAGSNVNVYVVDTGINVNHTEFGGRAIFGPVFCEGCPPYDDNGMSIGFFDTSFVLNNATAEVGLKGVHVVLAAGNSATNACLFTPQSAPNAITVAATETNTDSITDFSNFGICVNIFAPGNNLKLALTADLWNWSHGILQEVICTNITAAGNRSSTDLIAFTGTSQASPHVAGAVALIIASSGNKSPDEMKKFLDDISTKDVVTGYIIDTPNRFIRVPHS</sequence>
<accession>A0ACA9NWY9</accession>
<dbReference type="EMBL" id="CAJVQC010017034">
    <property type="protein sequence ID" value="CAG8681733.1"/>
    <property type="molecule type" value="Genomic_DNA"/>
</dbReference>
<gene>
    <name evidence="1" type="ORF">RPERSI_LOCUS9146</name>
</gene>
<keyword evidence="2" id="KW-1185">Reference proteome</keyword>
<evidence type="ECO:0000313" key="2">
    <source>
        <dbReference type="Proteomes" id="UP000789920"/>
    </source>
</evidence>
<organism evidence="1 2">
    <name type="scientific">Racocetra persica</name>
    <dbReference type="NCBI Taxonomy" id="160502"/>
    <lineage>
        <taxon>Eukaryota</taxon>
        <taxon>Fungi</taxon>
        <taxon>Fungi incertae sedis</taxon>
        <taxon>Mucoromycota</taxon>
        <taxon>Glomeromycotina</taxon>
        <taxon>Glomeromycetes</taxon>
        <taxon>Diversisporales</taxon>
        <taxon>Gigasporaceae</taxon>
        <taxon>Racocetra</taxon>
    </lineage>
</organism>
<evidence type="ECO:0000313" key="1">
    <source>
        <dbReference type="EMBL" id="CAG8681733.1"/>
    </source>
</evidence>
<protein>
    <submittedName>
        <fullName evidence="1">2458_t:CDS:1</fullName>
    </submittedName>
</protein>
<reference evidence="1" key="1">
    <citation type="submission" date="2021-06" db="EMBL/GenBank/DDBJ databases">
        <authorList>
            <person name="Kallberg Y."/>
            <person name="Tangrot J."/>
            <person name="Rosling A."/>
        </authorList>
    </citation>
    <scope>NUCLEOTIDE SEQUENCE</scope>
    <source>
        <strain evidence="1">MA461A</strain>
    </source>
</reference>